<keyword evidence="6 17" id="KW-0812">Transmembrane</keyword>
<name>A0A0W0FNJ9_MONRR</name>
<keyword evidence="11 15" id="KW-0503">Monooxygenase</keyword>
<dbReference type="InterPro" id="IPR017972">
    <property type="entry name" value="Cyt_P450_CS"/>
</dbReference>
<organism evidence="18 19">
    <name type="scientific">Moniliophthora roreri</name>
    <name type="common">Frosty pod rot fungus</name>
    <name type="synonym">Monilia roreri</name>
    <dbReference type="NCBI Taxonomy" id="221103"/>
    <lineage>
        <taxon>Eukaryota</taxon>
        <taxon>Fungi</taxon>
        <taxon>Dikarya</taxon>
        <taxon>Basidiomycota</taxon>
        <taxon>Agaricomycotina</taxon>
        <taxon>Agaricomycetes</taxon>
        <taxon>Agaricomycetidae</taxon>
        <taxon>Agaricales</taxon>
        <taxon>Marasmiineae</taxon>
        <taxon>Marasmiaceae</taxon>
        <taxon>Moniliophthora</taxon>
    </lineage>
</organism>
<evidence type="ECO:0008006" key="20">
    <source>
        <dbReference type="Google" id="ProtNLM"/>
    </source>
</evidence>
<feature type="transmembrane region" description="Helical" evidence="17">
    <location>
        <begin position="6"/>
        <end position="25"/>
    </location>
</feature>
<evidence type="ECO:0000313" key="19">
    <source>
        <dbReference type="Proteomes" id="UP000054988"/>
    </source>
</evidence>
<feature type="compositionally biased region" description="Basic and acidic residues" evidence="16">
    <location>
        <begin position="407"/>
        <end position="417"/>
    </location>
</feature>
<comment type="caution">
    <text evidence="18">The sequence shown here is derived from an EMBL/GenBank/DDBJ whole genome shotgun (WGS) entry which is preliminary data.</text>
</comment>
<dbReference type="Pfam" id="PF00067">
    <property type="entry name" value="p450"/>
    <property type="match status" value="1"/>
</dbReference>
<reference evidence="18 19" key="1">
    <citation type="submission" date="2015-12" db="EMBL/GenBank/DDBJ databases">
        <title>Draft genome sequence of Moniliophthora roreri, the causal agent of frosty pod rot of cacao.</title>
        <authorList>
            <person name="Aime M.C."/>
            <person name="Diaz-Valderrama J.R."/>
            <person name="Kijpornyongpan T."/>
            <person name="Phillips-Mora W."/>
        </authorList>
    </citation>
    <scope>NUCLEOTIDE SEQUENCE [LARGE SCALE GENOMIC DNA]</scope>
    <source>
        <strain evidence="18 19">MCA 2952</strain>
    </source>
</reference>
<dbReference type="SUPFAM" id="SSF48264">
    <property type="entry name" value="Cytochrome P450"/>
    <property type="match status" value="1"/>
</dbReference>
<dbReference type="AlphaFoldDB" id="A0A0W0FNJ9"/>
<dbReference type="InterPro" id="IPR002401">
    <property type="entry name" value="Cyt_P450_E_grp-I"/>
</dbReference>
<comment type="subcellular location">
    <subcellularLocation>
        <location evidence="2">Membrane</location>
        <topology evidence="2">Single-pass membrane protein</topology>
    </subcellularLocation>
</comment>
<evidence type="ECO:0000256" key="3">
    <source>
        <dbReference type="ARBA" id="ARBA00005179"/>
    </source>
</evidence>
<dbReference type="GO" id="GO:0004497">
    <property type="term" value="F:monooxygenase activity"/>
    <property type="evidence" value="ECO:0007669"/>
    <property type="project" value="UniProtKB-KW"/>
</dbReference>
<evidence type="ECO:0000256" key="11">
    <source>
        <dbReference type="ARBA" id="ARBA00023033"/>
    </source>
</evidence>
<evidence type="ECO:0000256" key="5">
    <source>
        <dbReference type="ARBA" id="ARBA00022617"/>
    </source>
</evidence>
<evidence type="ECO:0000256" key="9">
    <source>
        <dbReference type="ARBA" id="ARBA00023002"/>
    </source>
</evidence>
<dbReference type="InterPro" id="IPR001128">
    <property type="entry name" value="Cyt_P450"/>
</dbReference>
<evidence type="ECO:0000256" key="4">
    <source>
        <dbReference type="ARBA" id="ARBA00010617"/>
    </source>
</evidence>
<evidence type="ECO:0000256" key="8">
    <source>
        <dbReference type="ARBA" id="ARBA00022989"/>
    </source>
</evidence>
<dbReference type="Gene3D" id="1.10.630.10">
    <property type="entry name" value="Cytochrome P450"/>
    <property type="match status" value="1"/>
</dbReference>
<dbReference type="PRINTS" id="PR00385">
    <property type="entry name" value="P450"/>
</dbReference>
<dbReference type="Proteomes" id="UP000054988">
    <property type="component" value="Unassembled WGS sequence"/>
</dbReference>
<dbReference type="PANTHER" id="PTHR46300">
    <property type="entry name" value="P450, PUTATIVE (EUROFUNG)-RELATED-RELATED"/>
    <property type="match status" value="1"/>
</dbReference>
<dbReference type="GO" id="GO:0020037">
    <property type="term" value="F:heme binding"/>
    <property type="evidence" value="ECO:0007669"/>
    <property type="project" value="InterPro"/>
</dbReference>
<evidence type="ECO:0000256" key="1">
    <source>
        <dbReference type="ARBA" id="ARBA00001971"/>
    </source>
</evidence>
<proteinExistence type="inferred from homology"/>
<evidence type="ECO:0000256" key="16">
    <source>
        <dbReference type="SAM" id="MobiDB-lite"/>
    </source>
</evidence>
<protein>
    <recommendedName>
        <fullName evidence="20">Cytochrome p450</fullName>
    </recommendedName>
</protein>
<evidence type="ECO:0000256" key="13">
    <source>
        <dbReference type="ARBA" id="ARBA00023180"/>
    </source>
</evidence>
<dbReference type="EMBL" id="LATX01001802">
    <property type="protein sequence ID" value="KTB37907.1"/>
    <property type="molecule type" value="Genomic_DNA"/>
</dbReference>
<dbReference type="CDD" id="cd11065">
    <property type="entry name" value="CYP64-like"/>
    <property type="match status" value="1"/>
</dbReference>
<evidence type="ECO:0000256" key="12">
    <source>
        <dbReference type="ARBA" id="ARBA00023136"/>
    </source>
</evidence>
<keyword evidence="9 15" id="KW-0560">Oxidoreductase</keyword>
<keyword evidence="10 14" id="KW-0408">Iron</keyword>
<gene>
    <name evidence="18" type="ORF">WG66_9506</name>
</gene>
<keyword evidence="7 14" id="KW-0479">Metal-binding</keyword>
<dbReference type="GO" id="GO:0016705">
    <property type="term" value="F:oxidoreductase activity, acting on paired donors, with incorporation or reduction of molecular oxygen"/>
    <property type="evidence" value="ECO:0007669"/>
    <property type="project" value="InterPro"/>
</dbReference>
<keyword evidence="8 17" id="KW-1133">Transmembrane helix</keyword>
<dbReference type="GO" id="GO:0016020">
    <property type="term" value="C:membrane"/>
    <property type="evidence" value="ECO:0007669"/>
    <property type="project" value="UniProtKB-SubCell"/>
</dbReference>
<feature type="transmembrane region" description="Helical" evidence="17">
    <location>
        <begin position="102"/>
        <end position="123"/>
    </location>
</feature>
<dbReference type="PRINTS" id="PR00463">
    <property type="entry name" value="EP450I"/>
</dbReference>
<evidence type="ECO:0000256" key="7">
    <source>
        <dbReference type="ARBA" id="ARBA00022723"/>
    </source>
</evidence>
<evidence type="ECO:0000256" key="15">
    <source>
        <dbReference type="RuleBase" id="RU000461"/>
    </source>
</evidence>
<accession>A0A0W0FNJ9</accession>
<dbReference type="PANTHER" id="PTHR46300:SF2">
    <property type="entry name" value="CYTOCHROME P450 MONOOXYGENASE ALNH-RELATED"/>
    <property type="match status" value="1"/>
</dbReference>
<evidence type="ECO:0000256" key="6">
    <source>
        <dbReference type="ARBA" id="ARBA00022692"/>
    </source>
</evidence>
<comment type="cofactor">
    <cofactor evidence="1 14">
        <name>heme</name>
        <dbReference type="ChEBI" id="CHEBI:30413"/>
    </cofactor>
</comment>
<sequence>MNLTTAMLPVLILIVLSVWVVYSNIRRPGKLPPGPKGYPVVGNTFQLDRARPWHTLIEWKKAYGDIVYLRLFNQNVVVLNSAKAAGDLLDRRAANYSQRPRLVVADYITGGLFFAFMNTGTLWRSMRRATHEALNVRASSRYHPIQMREVVQLAIRMLENPDNWLDHTHRRFTSSGVASIIYDMRASQSSQIIPWLDEVVDAVTDASSPGRYLANHLPALELVPEFLAKWKRESKKKFHVYSEQFLRFFLSVKQTMLEKGKTAPSFSASLVESQERHGLDDTSSAWLAALLYLAGYETTSTTLGWLILAMIAFPEAQRKAQEELDAVVGRERIPAPQDMPNLPYMRAVVKEALRWRPPSPMGVFHASLEDDIYEGYYIPKGSLIIPNILAMNHDVQIYGPDPNEFKPERFLNEDGTHKPSPPDTKDEGHYTFGFGRRICPGRHVATDSLHIFAVVLWAAHLEPGKDAYGNSEKPSLEDVGSGVLERVTPFRCSSRPRFPEAKEILLMAKEEWQ</sequence>
<comment type="pathway">
    <text evidence="3">Secondary metabolite biosynthesis.</text>
</comment>
<feature type="binding site" description="axial binding residue" evidence="14">
    <location>
        <position position="439"/>
    </location>
    <ligand>
        <name>heme</name>
        <dbReference type="ChEBI" id="CHEBI:30413"/>
    </ligand>
    <ligandPart>
        <name>Fe</name>
        <dbReference type="ChEBI" id="CHEBI:18248"/>
    </ligandPart>
</feature>
<evidence type="ECO:0000256" key="2">
    <source>
        <dbReference type="ARBA" id="ARBA00004167"/>
    </source>
</evidence>
<dbReference type="InterPro" id="IPR050364">
    <property type="entry name" value="Cytochrome_P450_fung"/>
</dbReference>
<comment type="similarity">
    <text evidence="4 15">Belongs to the cytochrome P450 family.</text>
</comment>
<feature type="region of interest" description="Disordered" evidence="16">
    <location>
        <begin position="407"/>
        <end position="427"/>
    </location>
</feature>
<keyword evidence="13" id="KW-0325">Glycoprotein</keyword>
<dbReference type="GO" id="GO:0005506">
    <property type="term" value="F:iron ion binding"/>
    <property type="evidence" value="ECO:0007669"/>
    <property type="project" value="InterPro"/>
</dbReference>
<keyword evidence="12 17" id="KW-0472">Membrane</keyword>
<dbReference type="InterPro" id="IPR036396">
    <property type="entry name" value="Cyt_P450_sf"/>
</dbReference>
<evidence type="ECO:0000256" key="10">
    <source>
        <dbReference type="ARBA" id="ARBA00023004"/>
    </source>
</evidence>
<dbReference type="PROSITE" id="PS00086">
    <property type="entry name" value="CYTOCHROME_P450"/>
    <property type="match status" value="1"/>
</dbReference>
<evidence type="ECO:0000313" key="18">
    <source>
        <dbReference type="EMBL" id="KTB37907.1"/>
    </source>
</evidence>
<keyword evidence="5 14" id="KW-0349">Heme</keyword>
<evidence type="ECO:0000256" key="17">
    <source>
        <dbReference type="SAM" id="Phobius"/>
    </source>
</evidence>
<evidence type="ECO:0000256" key="14">
    <source>
        <dbReference type="PIRSR" id="PIRSR602401-1"/>
    </source>
</evidence>
<dbReference type="eggNOG" id="KOG0156">
    <property type="taxonomic scope" value="Eukaryota"/>
</dbReference>